<dbReference type="EMBL" id="ACJX03000001">
    <property type="protein sequence ID" value="KRT35342.1"/>
    <property type="molecule type" value="Genomic_DNA"/>
</dbReference>
<evidence type="ECO:0000313" key="1">
    <source>
        <dbReference type="EMBL" id="KRT35342.1"/>
    </source>
</evidence>
<name>A0A0T5XBP2_9BACT</name>
<dbReference type="RefSeq" id="WP_009202022.1">
    <property type="nucleotide sequence ID" value="NZ_ACJX03000001.1"/>
</dbReference>
<keyword evidence="2" id="KW-1185">Reference proteome</keyword>
<dbReference type="AlphaFoldDB" id="A0A0T5XBP2"/>
<gene>
    <name evidence="1" type="ORF">HMPREF1705_04616</name>
</gene>
<dbReference type="eggNOG" id="COG3411">
    <property type="taxonomic scope" value="Bacteria"/>
</dbReference>
<protein>
    <submittedName>
        <fullName evidence="1">Uncharacterized protein</fullName>
    </submittedName>
</protein>
<dbReference type="OrthoDB" id="9926927at2"/>
<accession>A0A0T5XBP2</accession>
<dbReference type="Proteomes" id="UP000005273">
    <property type="component" value="Unassembled WGS sequence"/>
</dbReference>
<evidence type="ECO:0000313" key="2">
    <source>
        <dbReference type="Proteomes" id="UP000005273"/>
    </source>
</evidence>
<dbReference type="STRING" id="592015.HMPREF1705_04616"/>
<proteinExistence type="predicted"/>
<dbReference type="Gene3D" id="3.40.30.10">
    <property type="entry name" value="Glutaredoxin"/>
    <property type="match status" value="1"/>
</dbReference>
<sequence>MCSFKLKGPEDLEKLAEEARKELVIREGAEFTVKVFIGPLNNRETYKKVAKAFVDETKRANVRARVIIAEGEAASGFDPLVEIDTPRDGVVLYANITPDKVPILVREHLVRGKIVSEWIISQKRSQHVLFSWH</sequence>
<reference evidence="2" key="1">
    <citation type="submission" date="2012-09" db="EMBL/GenBank/DDBJ databases">
        <authorList>
            <person name="Weinstock G."/>
            <person name="Sodergren E."/>
            <person name="Clifton S."/>
            <person name="Fulton L."/>
            <person name="Fulton B."/>
            <person name="Courtney L."/>
            <person name="Fronick C."/>
            <person name="Harrison M."/>
            <person name="Strong C."/>
            <person name="Farmer C."/>
            <person name="Delehaunty K."/>
            <person name="Markovic C."/>
            <person name="Hall O."/>
            <person name="Minx P."/>
            <person name="Tomlinson C."/>
            <person name="Mitreva M."/>
            <person name="Nelson J."/>
            <person name="Hou S."/>
            <person name="Wollam A."/>
            <person name="Pepin K.H."/>
            <person name="Johnson M."/>
            <person name="Bhonagiri V."/>
            <person name="Nash W.E."/>
            <person name="Suruliraj S."/>
            <person name="Warren W."/>
            <person name="Chinwalla A."/>
            <person name="Mardis E.R."/>
            <person name="Wilson R.K."/>
        </authorList>
    </citation>
    <scope>NUCLEOTIDE SEQUENCE [LARGE SCALE GENOMIC DNA]</scope>
    <source>
        <strain evidence="2">OS1</strain>
    </source>
</reference>
<organism evidence="1 2">
    <name type="scientific">Acetomicrobium hydrogeniformans ATCC BAA-1850</name>
    <dbReference type="NCBI Taxonomy" id="592015"/>
    <lineage>
        <taxon>Bacteria</taxon>
        <taxon>Thermotogati</taxon>
        <taxon>Synergistota</taxon>
        <taxon>Synergistia</taxon>
        <taxon>Synergistales</taxon>
        <taxon>Acetomicrobiaceae</taxon>
        <taxon>Acetomicrobium</taxon>
    </lineage>
</organism>
<comment type="caution">
    <text evidence="1">The sequence shown here is derived from an EMBL/GenBank/DDBJ whole genome shotgun (WGS) entry which is preliminary data.</text>
</comment>